<dbReference type="PANTHER" id="PTHR10809">
    <property type="entry name" value="VESICLE-ASSOCIATED MEMBRANE PROTEIN-ASSOCIATED PROTEIN"/>
    <property type="match status" value="1"/>
</dbReference>
<comment type="subcellular location">
    <subcellularLocation>
        <location evidence="1">Membrane</location>
        <topology evidence="1">Single-pass type IV membrane protein</topology>
    </subcellularLocation>
</comment>
<organism evidence="8 9">
    <name type="scientific">Clathrus columnatus</name>
    <dbReference type="NCBI Taxonomy" id="1419009"/>
    <lineage>
        <taxon>Eukaryota</taxon>
        <taxon>Fungi</taxon>
        <taxon>Dikarya</taxon>
        <taxon>Basidiomycota</taxon>
        <taxon>Agaricomycotina</taxon>
        <taxon>Agaricomycetes</taxon>
        <taxon>Phallomycetidae</taxon>
        <taxon>Phallales</taxon>
        <taxon>Clathraceae</taxon>
        <taxon>Clathrus</taxon>
    </lineage>
</organism>
<feature type="compositionally biased region" description="Gly residues" evidence="6">
    <location>
        <begin position="428"/>
        <end position="452"/>
    </location>
</feature>
<feature type="compositionally biased region" description="Polar residues" evidence="6">
    <location>
        <begin position="240"/>
        <end position="252"/>
    </location>
</feature>
<evidence type="ECO:0000313" key="8">
    <source>
        <dbReference type="EMBL" id="GJJ15591.1"/>
    </source>
</evidence>
<feature type="region of interest" description="Disordered" evidence="6">
    <location>
        <begin position="227"/>
        <end position="253"/>
    </location>
</feature>
<comment type="caution">
    <text evidence="8">The sequence shown here is derived from an EMBL/GenBank/DDBJ whole genome shotgun (WGS) entry which is preliminary data.</text>
</comment>
<evidence type="ECO:0000259" key="7">
    <source>
        <dbReference type="PROSITE" id="PS50202"/>
    </source>
</evidence>
<feature type="compositionally biased region" description="Gly residues" evidence="6">
    <location>
        <begin position="356"/>
        <end position="384"/>
    </location>
</feature>
<name>A0AAV5ATC4_9AGAM</name>
<dbReference type="PROSITE" id="PS50202">
    <property type="entry name" value="MSP"/>
    <property type="match status" value="1"/>
</dbReference>
<evidence type="ECO:0000256" key="5">
    <source>
        <dbReference type="ARBA" id="ARBA00023136"/>
    </source>
</evidence>
<dbReference type="InterPro" id="IPR016763">
    <property type="entry name" value="VAP"/>
</dbReference>
<accession>A0AAV5ATC4</accession>
<feature type="compositionally biased region" description="Polar residues" evidence="6">
    <location>
        <begin position="318"/>
        <end position="341"/>
    </location>
</feature>
<evidence type="ECO:0000256" key="4">
    <source>
        <dbReference type="ARBA" id="ARBA00022989"/>
    </source>
</evidence>
<dbReference type="InterPro" id="IPR000535">
    <property type="entry name" value="MSP_dom"/>
</dbReference>
<feature type="compositionally biased region" description="Basic and acidic residues" evidence="6">
    <location>
        <begin position="286"/>
        <end position="295"/>
    </location>
</feature>
<evidence type="ECO:0000256" key="6">
    <source>
        <dbReference type="SAM" id="MobiDB-lite"/>
    </source>
</evidence>
<keyword evidence="4" id="KW-1133">Transmembrane helix</keyword>
<evidence type="ECO:0000256" key="3">
    <source>
        <dbReference type="ARBA" id="ARBA00022692"/>
    </source>
</evidence>
<dbReference type="Proteomes" id="UP001050691">
    <property type="component" value="Unassembled WGS sequence"/>
</dbReference>
<evidence type="ECO:0000256" key="2">
    <source>
        <dbReference type="ARBA" id="ARBA00008932"/>
    </source>
</evidence>
<dbReference type="GO" id="GO:0005789">
    <property type="term" value="C:endoplasmic reticulum membrane"/>
    <property type="evidence" value="ECO:0007669"/>
    <property type="project" value="InterPro"/>
</dbReference>
<dbReference type="InterPro" id="IPR008962">
    <property type="entry name" value="PapD-like_sf"/>
</dbReference>
<proteinExistence type="inferred from homology"/>
<gene>
    <name evidence="8" type="ORF">Clacol_009869</name>
</gene>
<dbReference type="GO" id="GO:0033149">
    <property type="term" value="F:FFAT motif binding"/>
    <property type="evidence" value="ECO:0007669"/>
    <property type="project" value="TreeGrafter"/>
</dbReference>
<dbReference type="Pfam" id="PF00635">
    <property type="entry name" value="Motile_Sperm"/>
    <property type="match status" value="1"/>
</dbReference>
<feature type="region of interest" description="Disordered" evidence="6">
    <location>
        <begin position="286"/>
        <end position="464"/>
    </location>
</feature>
<reference evidence="8" key="1">
    <citation type="submission" date="2021-10" db="EMBL/GenBank/DDBJ databases">
        <title>De novo Genome Assembly of Clathrus columnatus (Basidiomycota, Fungi) Using Illumina and Nanopore Sequence Data.</title>
        <authorList>
            <person name="Ogiso-Tanaka E."/>
            <person name="Itagaki H."/>
            <person name="Hosoya T."/>
            <person name="Hosaka K."/>
        </authorList>
    </citation>
    <scope>NUCLEOTIDE SEQUENCE</scope>
    <source>
        <strain evidence="8">MO-923</strain>
    </source>
</reference>
<dbReference type="Gene3D" id="2.60.40.10">
    <property type="entry name" value="Immunoglobulins"/>
    <property type="match status" value="1"/>
</dbReference>
<feature type="region of interest" description="Disordered" evidence="6">
    <location>
        <begin position="535"/>
        <end position="566"/>
    </location>
</feature>
<keyword evidence="9" id="KW-1185">Reference proteome</keyword>
<evidence type="ECO:0000256" key="1">
    <source>
        <dbReference type="ARBA" id="ARBA00004211"/>
    </source>
</evidence>
<feature type="domain" description="MSP" evidence="7">
    <location>
        <begin position="2"/>
        <end position="126"/>
    </location>
</feature>
<evidence type="ECO:0000313" key="9">
    <source>
        <dbReference type="Proteomes" id="UP001050691"/>
    </source>
</evidence>
<dbReference type="GO" id="GO:0005886">
    <property type="term" value="C:plasma membrane"/>
    <property type="evidence" value="ECO:0007669"/>
    <property type="project" value="TreeGrafter"/>
</dbReference>
<dbReference type="EMBL" id="BPWL01000011">
    <property type="protein sequence ID" value="GJJ15591.1"/>
    <property type="molecule type" value="Genomic_DNA"/>
</dbReference>
<dbReference type="AlphaFoldDB" id="A0AAV5ATC4"/>
<sequence>MSVLISPSSALGFYRPLTEPNKRLLTISNPNSLPVAFKVKTTAPKLYCVRPNAGRIEPGQSVDVSVQLQPLKEEPPLNAKCKDKFLVQSTFITLEKENIPLSEIWNISDNTPENKIHQHRIKVVYLPPEGHIEEVEEQSSRISESRNFETVREQLSQTNGHASTGIPIPSFDSPPVHPMERSVSPVIDESFVVAREEQSRIEELREARGNASPEPRIPSPAPIVNVNVHSPAPPSPEPTAGSNVSNLSTAVSQEREREIAAKLAEAQEEIRRLRQLLAQTPDLSEVRRRGIRSDETVASTEDVQSEAGTYVEHHHTSSRLQEGASPQQNDTAGYGTNTTTGPGIGSQGMGRHHHQGGPGGGHQGMMTGQGMGTGQGMSGQGMGTGQTHHANVQNDFASNAPGNNYNNGPGNNYNNDPAYSNTTTTGHHGLGNAAGVGPGTGGVTGGGGGGFTGPTTNDTPHGYPGQHNNNIGIGGGTGGGGTGASASEKEILGKVERMAGTALCSSSLKAKGLEKEREAQALRAQAAELGQAEGLEAEAAARRQRAVAHGADPQHLGASGPGHRQL</sequence>
<feature type="compositionally biased region" description="Low complexity" evidence="6">
    <location>
        <begin position="397"/>
        <end position="427"/>
    </location>
</feature>
<dbReference type="InterPro" id="IPR013783">
    <property type="entry name" value="Ig-like_fold"/>
</dbReference>
<keyword evidence="5" id="KW-0472">Membrane</keyword>
<dbReference type="PANTHER" id="PTHR10809:SF6">
    <property type="entry name" value="AT11025P-RELATED"/>
    <property type="match status" value="1"/>
</dbReference>
<comment type="similarity">
    <text evidence="2">Belongs to the VAMP-associated protein (VAP) (TC 9.B.17) family.</text>
</comment>
<dbReference type="SUPFAM" id="SSF49354">
    <property type="entry name" value="PapD-like"/>
    <property type="match status" value="1"/>
</dbReference>
<dbReference type="GO" id="GO:0090158">
    <property type="term" value="P:endoplasmic reticulum membrane organization"/>
    <property type="evidence" value="ECO:0007669"/>
    <property type="project" value="TreeGrafter"/>
</dbReference>
<dbReference type="GO" id="GO:0061817">
    <property type="term" value="P:endoplasmic reticulum-plasma membrane tethering"/>
    <property type="evidence" value="ECO:0007669"/>
    <property type="project" value="TreeGrafter"/>
</dbReference>
<protein>
    <recommendedName>
        <fullName evidence="7">MSP domain-containing protein</fullName>
    </recommendedName>
</protein>
<keyword evidence="3" id="KW-0812">Transmembrane</keyword>